<evidence type="ECO:0000259" key="3">
    <source>
        <dbReference type="Pfam" id="PF22664"/>
    </source>
</evidence>
<gene>
    <name evidence="4" type="ORF">TCE0_041f14123</name>
</gene>
<name>A0A6V8HIC6_TALPI</name>
<evidence type="ECO:0000256" key="2">
    <source>
        <dbReference type="ARBA" id="ARBA00023315"/>
    </source>
</evidence>
<evidence type="ECO:0000313" key="5">
    <source>
        <dbReference type="Proteomes" id="UP000053095"/>
    </source>
</evidence>
<dbReference type="Pfam" id="PF22664">
    <property type="entry name" value="TRI-like_N"/>
    <property type="match status" value="1"/>
</dbReference>
<comment type="caution">
    <text evidence="4">The sequence shown here is derived from an EMBL/GenBank/DDBJ whole genome shotgun (WGS) entry which is preliminary data.</text>
</comment>
<dbReference type="PANTHER" id="PTHR31642:SF310">
    <property type="entry name" value="FATTY ALCOHOL:CAFFEOYL-COA ACYLTRANSFERASE"/>
    <property type="match status" value="1"/>
</dbReference>
<keyword evidence="2" id="KW-0012">Acyltransferase</keyword>
<dbReference type="AlphaFoldDB" id="A0A6V8HIC6"/>
<evidence type="ECO:0000256" key="1">
    <source>
        <dbReference type="ARBA" id="ARBA00022679"/>
    </source>
</evidence>
<evidence type="ECO:0000313" key="4">
    <source>
        <dbReference type="EMBL" id="GAM41185.1"/>
    </source>
</evidence>
<accession>A0A6V8HIC6</accession>
<proteinExistence type="predicted"/>
<protein>
    <recommendedName>
        <fullName evidence="3">Trichothecene 3-O-acetyltransferase-like N-terminal domain-containing protein</fullName>
    </recommendedName>
</protein>
<dbReference type="Proteomes" id="UP000053095">
    <property type="component" value="Unassembled WGS sequence"/>
</dbReference>
<keyword evidence="1" id="KW-0808">Transferase</keyword>
<feature type="domain" description="Trichothecene 3-O-acetyltransferase-like N-terminal" evidence="3">
    <location>
        <begin position="22"/>
        <end position="181"/>
    </location>
</feature>
<organism evidence="4 5">
    <name type="scientific">Talaromyces pinophilus</name>
    <name type="common">Penicillium pinophilum</name>
    <dbReference type="NCBI Taxonomy" id="128442"/>
    <lineage>
        <taxon>Eukaryota</taxon>
        <taxon>Fungi</taxon>
        <taxon>Dikarya</taxon>
        <taxon>Ascomycota</taxon>
        <taxon>Pezizomycotina</taxon>
        <taxon>Eurotiomycetes</taxon>
        <taxon>Eurotiomycetidae</taxon>
        <taxon>Eurotiales</taxon>
        <taxon>Trichocomaceae</taxon>
        <taxon>Talaromyces</taxon>
        <taxon>Talaromyces sect. Talaromyces</taxon>
    </lineage>
</organism>
<dbReference type="PANTHER" id="PTHR31642">
    <property type="entry name" value="TRICHOTHECENE 3-O-ACETYLTRANSFERASE"/>
    <property type="match status" value="1"/>
</dbReference>
<dbReference type="InterPro" id="IPR050317">
    <property type="entry name" value="Plant_Fungal_Acyltransferase"/>
</dbReference>
<sequence length="499" mass="55772">MNAPEEIHIPLTPFDHIVPRAYFNAAFYFPLKSGVTPTEAFKYLHEALHRTFICLPWLSGTVCAQSPDTRGWRPGQAEIRYNPVIPIDDPWPHQLKFQELSDDYDISYDDLKDSGFPVDAFRDQDLVWCPSFFADADQNPDVFVAQANFIPGCCIVTAAVCHLASDQTAFTQIFKLWADNCSALQRQSNQILDLPAESSDRGLIERLWNKECKVKDAADVDPMTWMSVGLIPGDMEYDPPDMSPSVQQEKAPKILKASVFYVSRAKFTELRKETAKEASTVSGISGNDALCALIWRCLLRARLAARKATSEEDEEVGVANLAMVGDARLNFASGLPPTFLGNITYLARSSLPVSKLTSRNNDNSSIGSVAATIRSNVENIDSTKLLDIYTLLRSMPDFDRFGKWKRARAPSIYSLDMEITSMIPFPLADISFGDVIFGNKGMVEAMRPLMDGINQFTYLCLVLPRNRNGGVEFVANMSDQEKGFLEEDEEFGRYVMALN</sequence>
<dbReference type="GO" id="GO:0016747">
    <property type="term" value="F:acyltransferase activity, transferring groups other than amino-acyl groups"/>
    <property type="evidence" value="ECO:0007669"/>
    <property type="project" value="TreeGrafter"/>
</dbReference>
<dbReference type="InterPro" id="IPR054710">
    <property type="entry name" value="Tri101-like_N"/>
</dbReference>
<keyword evidence="5" id="KW-1185">Reference proteome</keyword>
<reference evidence="5" key="1">
    <citation type="journal article" date="2015" name="Genome Announc.">
        <title>Draft genome sequence of Talaromyces cellulolyticus strain Y-94, a source of lignocellulosic biomass-degrading enzymes.</title>
        <authorList>
            <person name="Fujii T."/>
            <person name="Koike H."/>
            <person name="Sawayama S."/>
            <person name="Yano S."/>
            <person name="Inoue H."/>
        </authorList>
    </citation>
    <scope>NUCLEOTIDE SEQUENCE [LARGE SCALE GENOMIC DNA]</scope>
    <source>
        <strain evidence="5">Y-94</strain>
    </source>
</reference>
<dbReference type="EMBL" id="DF933837">
    <property type="protein sequence ID" value="GAM41185.1"/>
    <property type="molecule type" value="Genomic_DNA"/>
</dbReference>
<dbReference type="Pfam" id="PF02458">
    <property type="entry name" value="Transferase"/>
    <property type="match status" value="1"/>
</dbReference>
<dbReference type="InterPro" id="IPR023213">
    <property type="entry name" value="CAT-like_dom_sf"/>
</dbReference>
<dbReference type="Gene3D" id="3.30.559.10">
    <property type="entry name" value="Chloramphenicol acetyltransferase-like domain"/>
    <property type="match status" value="2"/>
</dbReference>